<gene>
    <name evidence="2" type="ORF">SR858_25240</name>
</gene>
<dbReference type="EMBL" id="CP140152">
    <property type="protein sequence ID" value="WQH04305.1"/>
    <property type="molecule type" value="Genomic_DNA"/>
</dbReference>
<dbReference type="GeneID" id="43166450"/>
<feature type="compositionally biased region" description="Polar residues" evidence="1">
    <location>
        <begin position="121"/>
        <end position="136"/>
    </location>
</feature>
<evidence type="ECO:0000313" key="2">
    <source>
        <dbReference type="EMBL" id="WQH04305.1"/>
    </source>
</evidence>
<evidence type="ECO:0000313" key="3">
    <source>
        <dbReference type="Proteomes" id="UP001326110"/>
    </source>
</evidence>
<reference evidence="2 3" key="1">
    <citation type="submission" date="2023-11" db="EMBL/GenBank/DDBJ databases">
        <title>MicrobeMod: A computational toolkit for identifying prokaryotic methylation and restriction-modification with nanopore sequencing.</title>
        <authorList>
            <person name="Crits-Christoph A."/>
            <person name="Kang S.C."/>
            <person name="Lee H."/>
            <person name="Ostrov N."/>
        </authorList>
    </citation>
    <scope>NUCLEOTIDE SEQUENCE [LARGE SCALE GENOMIC DNA]</scope>
    <source>
        <strain evidence="2 3">ATCC 25935</strain>
    </source>
</reference>
<dbReference type="RefSeq" id="WP_154820167.1">
    <property type="nucleotide sequence ID" value="NZ_CP140152.1"/>
</dbReference>
<feature type="region of interest" description="Disordered" evidence="1">
    <location>
        <begin position="74"/>
        <end position="136"/>
    </location>
</feature>
<protein>
    <recommendedName>
        <fullName evidence="4">Ribbon-helix-helix protein, CopG family</fullName>
    </recommendedName>
</protein>
<evidence type="ECO:0008006" key="4">
    <source>
        <dbReference type="Google" id="ProtNLM"/>
    </source>
</evidence>
<accession>A0ABZ0XX33</accession>
<keyword evidence="3" id="KW-1185">Reference proteome</keyword>
<evidence type="ECO:0000256" key="1">
    <source>
        <dbReference type="SAM" id="MobiDB-lite"/>
    </source>
</evidence>
<name>A0ABZ0XX33_9BURK</name>
<organism evidence="2 3">
    <name type="scientific">Duganella zoogloeoides</name>
    <dbReference type="NCBI Taxonomy" id="75659"/>
    <lineage>
        <taxon>Bacteria</taxon>
        <taxon>Pseudomonadati</taxon>
        <taxon>Pseudomonadota</taxon>
        <taxon>Betaproteobacteria</taxon>
        <taxon>Burkholderiales</taxon>
        <taxon>Oxalobacteraceae</taxon>
        <taxon>Telluria group</taxon>
        <taxon>Duganella</taxon>
    </lineage>
</organism>
<proteinExistence type="predicted"/>
<dbReference type="Proteomes" id="UP001326110">
    <property type="component" value="Chromosome"/>
</dbReference>
<sequence>MSTPMDKPPKIGTEITVRISLTFQEAPDVHTLLAMTPVRERGKLVRLALERYIAEIGHPAGDVEQQIHAISTWLRSRSGREEPTEHTPSTSGKPRLVEAMSETQVRETAKPVPAPGELAQKETSSASSPIARWLQT</sequence>